<name>A0A2A2KDP6_9BILA</name>
<keyword evidence="3" id="KW-1185">Reference proteome</keyword>
<accession>A0A2A2KDP6</accession>
<evidence type="ECO:0000313" key="2">
    <source>
        <dbReference type="EMBL" id="PAV72040.1"/>
    </source>
</evidence>
<sequence>MLEDQEAQDNPDAVSSEIEIIRSNDAYNLIFSRTRRKERSSCSWKTRKSWGQPGIDGGLPGIPDQEKMVCQESQDSQESQDQTRLTAPAQQDPATTRPGDTGNTKLWFSGRAGDEHPKTNIISPPSILSSLASFFLLFVSLSSTSNLSPKNVEHHKLHLQF</sequence>
<comment type="caution">
    <text evidence="2">The sequence shown here is derived from an EMBL/GenBank/DDBJ whole genome shotgun (WGS) entry which is preliminary data.</text>
</comment>
<feature type="compositionally biased region" description="Polar residues" evidence="1">
    <location>
        <begin position="83"/>
        <end position="94"/>
    </location>
</feature>
<gene>
    <name evidence="2" type="ORF">WR25_22472</name>
</gene>
<dbReference type="EMBL" id="LIAE01008866">
    <property type="protein sequence ID" value="PAV72040.1"/>
    <property type="molecule type" value="Genomic_DNA"/>
</dbReference>
<evidence type="ECO:0000256" key="1">
    <source>
        <dbReference type="SAM" id="MobiDB-lite"/>
    </source>
</evidence>
<dbReference type="AlphaFoldDB" id="A0A2A2KDP6"/>
<feature type="compositionally biased region" description="Low complexity" evidence="1">
    <location>
        <begin position="71"/>
        <end position="82"/>
    </location>
</feature>
<protein>
    <submittedName>
        <fullName evidence="2">Uncharacterized protein</fullName>
    </submittedName>
</protein>
<evidence type="ECO:0000313" key="3">
    <source>
        <dbReference type="Proteomes" id="UP000218231"/>
    </source>
</evidence>
<reference evidence="2 3" key="1">
    <citation type="journal article" date="2017" name="Curr. Biol.">
        <title>Genome architecture and evolution of a unichromosomal asexual nematode.</title>
        <authorList>
            <person name="Fradin H."/>
            <person name="Zegar C."/>
            <person name="Gutwein M."/>
            <person name="Lucas J."/>
            <person name="Kovtun M."/>
            <person name="Corcoran D."/>
            <person name="Baugh L.R."/>
            <person name="Kiontke K."/>
            <person name="Gunsalus K."/>
            <person name="Fitch D.H."/>
            <person name="Piano F."/>
        </authorList>
    </citation>
    <scope>NUCLEOTIDE SEQUENCE [LARGE SCALE GENOMIC DNA]</scope>
    <source>
        <strain evidence="2">PF1309</strain>
    </source>
</reference>
<dbReference type="Proteomes" id="UP000218231">
    <property type="component" value="Unassembled WGS sequence"/>
</dbReference>
<feature type="region of interest" description="Disordered" evidence="1">
    <location>
        <begin position="34"/>
        <end position="118"/>
    </location>
</feature>
<proteinExistence type="predicted"/>
<organism evidence="2 3">
    <name type="scientific">Diploscapter pachys</name>
    <dbReference type="NCBI Taxonomy" id="2018661"/>
    <lineage>
        <taxon>Eukaryota</taxon>
        <taxon>Metazoa</taxon>
        <taxon>Ecdysozoa</taxon>
        <taxon>Nematoda</taxon>
        <taxon>Chromadorea</taxon>
        <taxon>Rhabditida</taxon>
        <taxon>Rhabditina</taxon>
        <taxon>Rhabditomorpha</taxon>
        <taxon>Rhabditoidea</taxon>
        <taxon>Rhabditidae</taxon>
        <taxon>Diploscapter</taxon>
    </lineage>
</organism>